<gene>
    <name evidence="1" type="ORF">DL239_19150</name>
</gene>
<evidence type="ECO:0000313" key="2">
    <source>
        <dbReference type="Proteomes" id="UP001429564"/>
    </source>
</evidence>
<comment type="caution">
    <text evidence="1">The sequence shown here is derived from an EMBL/GenBank/DDBJ whole genome shotgun (WGS) entry which is preliminary data.</text>
</comment>
<dbReference type="RefSeq" id="WP_167685695.1">
    <property type="nucleotide sequence ID" value="NZ_QHLQ01000027.1"/>
</dbReference>
<dbReference type="Proteomes" id="UP001429564">
    <property type="component" value="Unassembled WGS sequence"/>
</dbReference>
<dbReference type="EMBL" id="QHLQ01000027">
    <property type="protein sequence ID" value="NIZ63088.1"/>
    <property type="molecule type" value="Genomic_DNA"/>
</dbReference>
<keyword evidence="2" id="KW-1185">Reference proteome</keyword>
<name>A0ABX0WE08_9RHOB</name>
<protein>
    <submittedName>
        <fullName evidence="1">Uncharacterized protein</fullName>
    </submittedName>
</protein>
<reference evidence="1 2" key="1">
    <citation type="submission" date="2018-05" db="EMBL/GenBank/DDBJ databases">
        <authorList>
            <person name="Zhang Y.-J."/>
        </authorList>
    </citation>
    <scope>NUCLEOTIDE SEQUENCE [LARGE SCALE GENOMIC DNA]</scope>
    <source>
        <strain evidence="1 2">CY04</strain>
    </source>
</reference>
<organism evidence="1 2">
    <name type="scientific">Parasedimentitalea denitrificans</name>
    <dbReference type="NCBI Taxonomy" id="2211118"/>
    <lineage>
        <taxon>Bacteria</taxon>
        <taxon>Pseudomonadati</taxon>
        <taxon>Pseudomonadota</taxon>
        <taxon>Alphaproteobacteria</taxon>
        <taxon>Rhodobacterales</taxon>
        <taxon>Paracoccaceae</taxon>
        <taxon>Parasedimentitalea</taxon>
    </lineage>
</organism>
<proteinExistence type="predicted"/>
<evidence type="ECO:0000313" key="1">
    <source>
        <dbReference type="EMBL" id="NIZ63088.1"/>
    </source>
</evidence>
<accession>A0ABX0WE08</accession>
<sequence>MLGFSIPELGQRQTEASEFPVTISLLGPSLHPGIQVTQASEATRIDASGNITVIAPNAPRFDHDPNTGLVKGLLAEPSATNLVHYAVASLPEWSNLLCTLTQLTENALGSFPGVRAASGGETWHRTNVSTGGWTAAKPIRIKVWYVSGSSGQAIIVMRNSTASVESALTGTTGNLAPSVSTAGAITDVVNSTIGAVHVVEFTVTPSDNATSGTLGIGPYSATTGDDIIVLGAQVEASTEASSLILSNGAETTRQADQIILNDWSGVYDLEIRYADSPTETRSGITLAPGHQLPPLAGQRIQSLKIS</sequence>